<gene>
    <name evidence="2" type="ORF">IWW36_005005</name>
</gene>
<comment type="caution">
    <text evidence="2">The sequence shown here is derived from an EMBL/GenBank/DDBJ whole genome shotgun (WGS) entry which is preliminary data.</text>
</comment>
<evidence type="ECO:0000313" key="3">
    <source>
        <dbReference type="Proteomes" id="UP001139887"/>
    </source>
</evidence>
<evidence type="ECO:0000313" key="2">
    <source>
        <dbReference type="EMBL" id="KAJ2844892.1"/>
    </source>
</evidence>
<protein>
    <recommendedName>
        <fullName evidence="1">J domain-containing protein</fullName>
    </recommendedName>
</protein>
<dbReference type="PANTHER" id="PTHR44873">
    <property type="entry name" value="DNAJ HOMOLOG SUBFAMILY C MEMBER 30, MITOCHONDRIAL"/>
    <property type="match status" value="1"/>
</dbReference>
<dbReference type="SUPFAM" id="SSF46565">
    <property type="entry name" value="Chaperone J-domain"/>
    <property type="match status" value="1"/>
</dbReference>
<dbReference type="OrthoDB" id="445556at2759"/>
<dbReference type="PRINTS" id="PR00625">
    <property type="entry name" value="JDOMAIN"/>
</dbReference>
<dbReference type="EMBL" id="JANBUW010000952">
    <property type="protein sequence ID" value="KAJ2844892.1"/>
    <property type="molecule type" value="Genomic_DNA"/>
</dbReference>
<dbReference type="PANTHER" id="PTHR44873:SF1">
    <property type="entry name" value="DNAJ HOMOLOG SUBFAMILY C MEMBER 30, MITOCHONDRIAL"/>
    <property type="match status" value="1"/>
</dbReference>
<dbReference type="AlphaFoldDB" id="A0A9W8I8M5"/>
<dbReference type="Gene3D" id="1.10.287.110">
    <property type="entry name" value="DnaJ domain"/>
    <property type="match status" value="1"/>
</dbReference>
<dbReference type="Pfam" id="PF00226">
    <property type="entry name" value="DnaJ"/>
    <property type="match status" value="1"/>
</dbReference>
<dbReference type="InterPro" id="IPR001623">
    <property type="entry name" value="DnaJ_domain"/>
</dbReference>
<dbReference type="SMART" id="SM00271">
    <property type="entry name" value="DnaJ"/>
    <property type="match status" value="1"/>
</dbReference>
<dbReference type="CDD" id="cd06257">
    <property type="entry name" value="DnaJ"/>
    <property type="match status" value="1"/>
</dbReference>
<keyword evidence="3" id="KW-1185">Reference proteome</keyword>
<dbReference type="PROSITE" id="PS50076">
    <property type="entry name" value="DNAJ_2"/>
    <property type="match status" value="1"/>
</dbReference>
<name>A0A9W8I8M5_9FUNG</name>
<proteinExistence type="predicted"/>
<sequence length="65" mass="7519">MQNHYTVLGVAPTATHEEIKKAYYTLCRQIHPDKQIGNQDIQKEDIEFHQLSVAWEVLGNAVLRK</sequence>
<evidence type="ECO:0000259" key="1">
    <source>
        <dbReference type="PROSITE" id="PS50076"/>
    </source>
</evidence>
<dbReference type="Proteomes" id="UP001139887">
    <property type="component" value="Unassembled WGS sequence"/>
</dbReference>
<organism evidence="2 3">
    <name type="scientific">Coemansia brasiliensis</name>
    <dbReference type="NCBI Taxonomy" id="2650707"/>
    <lineage>
        <taxon>Eukaryota</taxon>
        <taxon>Fungi</taxon>
        <taxon>Fungi incertae sedis</taxon>
        <taxon>Zoopagomycota</taxon>
        <taxon>Kickxellomycotina</taxon>
        <taxon>Kickxellomycetes</taxon>
        <taxon>Kickxellales</taxon>
        <taxon>Kickxellaceae</taxon>
        <taxon>Coemansia</taxon>
    </lineage>
</organism>
<feature type="domain" description="J" evidence="1">
    <location>
        <begin position="3"/>
        <end position="65"/>
    </location>
</feature>
<dbReference type="InterPro" id="IPR053025">
    <property type="entry name" value="Mito_ATP_Synthase-Asso"/>
</dbReference>
<reference evidence="2" key="1">
    <citation type="submission" date="2022-07" db="EMBL/GenBank/DDBJ databases">
        <title>Phylogenomic reconstructions and comparative analyses of Kickxellomycotina fungi.</title>
        <authorList>
            <person name="Reynolds N.K."/>
            <person name="Stajich J.E."/>
            <person name="Barry K."/>
            <person name="Grigoriev I.V."/>
            <person name="Crous P."/>
            <person name="Smith M.E."/>
        </authorList>
    </citation>
    <scope>NUCLEOTIDE SEQUENCE</scope>
    <source>
        <strain evidence="2">NRRL 1566</strain>
    </source>
</reference>
<accession>A0A9W8I8M5</accession>
<dbReference type="InterPro" id="IPR036869">
    <property type="entry name" value="J_dom_sf"/>
</dbReference>
<feature type="non-terminal residue" evidence="2">
    <location>
        <position position="65"/>
    </location>
</feature>